<gene>
    <name evidence="3" type="ORF">G7Z17_g3076</name>
</gene>
<name>A0A9P5LDW6_9HYPO</name>
<feature type="region of interest" description="Disordered" evidence="1">
    <location>
        <begin position="592"/>
        <end position="616"/>
    </location>
</feature>
<dbReference type="Proteomes" id="UP000722485">
    <property type="component" value="Unassembled WGS sequence"/>
</dbReference>
<dbReference type="OrthoDB" id="10042665at2759"/>
<accession>A0A9P5LDW6</accession>
<dbReference type="SUPFAM" id="SSF52540">
    <property type="entry name" value="P-loop containing nucleoside triphosphate hydrolases"/>
    <property type="match status" value="1"/>
</dbReference>
<dbReference type="Pfam" id="PF00004">
    <property type="entry name" value="AAA"/>
    <property type="match status" value="1"/>
</dbReference>
<sequence>MDDDLQFNSIFNSAGSFAEYTQQVRPVHPQIANDGAGMKCELNQFDSVFNSEGNKIRLRSGTRQNIGKKYSSKEDMSAIVKTRYWTLKGDMERTETEIRSPFMKIALKHIIPEFKDVNTDVKHIIIHGEPRCLFHFRNELFGHGMMLQPATEAQFHISFLLQHMHQELNTAIFAHAVNVEPQQIKPSMDFANLWTVFKPGELVPWYFNGYKELTALNVFPLQYHDEQEEIRQELLSRGRKYISLQGVHYRKYTGVADVLGKDRNATMLGIDDYFPIQKTWIKGRIITDPKTFFEARPGHDIYLEPDHDQYILDESTTNLSLTDEQYIICNHEIPGFAPNEKRWGYFFLDCIELIDFDDDVFASSLMLQQSYKDIILSLVRFHNDSSELELDDIIKGKGKGTIFLLHGEPGVGKTLTAADSVEEGLVSAFQLAEKWKAVALIDEADVFLEQRTVSDLARNSLVSVFLRVLEYYEGILFLTTNRIDAFDRAFRSRVQLAIYYPPLDSFSRKSLWRNFLEKASFKLQTESDMDHALEELASSELNGRQIKNVVRISQALAISKNAELSLQQLRDGLDAMKNFDNDFETQQIREARVRSHEHDNPEASLGNSASKRRRVN</sequence>
<dbReference type="GO" id="GO:0016887">
    <property type="term" value="F:ATP hydrolysis activity"/>
    <property type="evidence" value="ECO:0007669"/>
    <property type="project" value="InterPro"/>
</dbReference>
<feature type="domain" description="AAA+ ATPase" evidence="2">
    <location>
        <begin position="399"/>
        <end position="504"/>
    </location>
</feature>
<dbReference type="InterPro" id="IPR003959">
    <property type="entry name" value="ATPase_AAA_core"/>
</dbReference>
<dbReference type="EMBL" id="JAANBB010000035">
    <property type="protein sequence ID" value="KAF7554225.1"/>
    <property type="molecule type" value="Genomic_DNA"/>
</dbReference>
<dbReference type="InterPro" id="IPR003593">
    <property type="entry name" value="AAA+_ATPase"/>
</dbReference>
<reference evidence="3" key="1">
    <citation type="submission" date="2020-03" db="EMBL/GenBank/DDBJ databases">
        <title>Draft Genome Sequence of Cylindrodendrum hubeiense.</title>
        <authorList>
            <person name="Buettner E."/>
            <person name="Kellner H."/>
        </authorList>
    </citation>
    <scope>NUCLEOTIDE SEQUENCE</scope>
    <source>
        <strain evidence="3">IHI 201604</strain>
    </source>
</reference>
<dbReference type="InterPro" id="IPR027417">
    <property type="entry name" value="P-loop_NTPase"/>
</dbReference>
<dbReference type="Gene3D" id="3.40.50.300">
    <property type="entry name" value="P-loop containing nucleotide triphosphate hydrolases"/>
    <property type="match status" value="1"/>
</dbReference>
<evidence type="ECO:0000259" key="2">
    <source>
        <dbReference type="SMART" id="SM00382"/>
    </source>
</evidence>
<dbReference type="SMART" id="SM00382">
    <property type="entry name" value="AAA"/>
    <property type="match status" value="1"/>
</dbReference>
<evidence type="ECO:0000313" key="3">
    <source>
        <dbReference type="EMBL" id="KAF7554225.1"/>
    </source>
</evidence>
<comment type="caution">
    <text evidence="3">The sequence shown here is derived from an EMBL/GenBank/DDBJ whole genome shotgun (WGS) entry which is preliminary data.</text>
</comment>
<dbReference type="PANTHER" id="PTHR46411:SF3">
    <property type="entry name" value="AAA+ ATPASE DOMAIN-CONTAINING PROTEIN"/>
    <property type="match status" value="1"/>
</dbReference>
<protein>
    <recommendedName>
        <fullName evidence="2">AAA+ ATPase domain-containing protein</fullName>
    </recommendedName>
</protein>
<feature type="compositionally biased region" description="Basic and acidic residues" evidence="1">
    <location>
        <begin position="592"/>
        <end position="601"/>
    </location>
</feature>
<dbReference type="PANTHER" id="PTHR46411">
    <property type="entry name" value="FAMILY ATPASE, PUTATIVE-RELATED"/>
    <property type="match status" value="1"/>
</dbReference>
<dbReference type="GO" id="GO:0005524">
    <property type="term" value="F:ATP binding"/>
    <property type="evidence" value="ECO:0007669"/>
    <property type="project" value="InterPro"/>
</dbReference>
<evidence type="ECO:0000313" key="4">
    <source>
        <dbReference type="Proteomes" id="UP000722485"/>
    </source>
</evidence>
<evidence type="ECO:0000256" key="1">
    <source>
        <dbReference type="SAM" id="MobiDB-lite"/>
    </source>
</evidence>
<keyword evidence="4" id="KW-1185">Reference proteome</keyword>
<organism evidence="3 4">
    <name type="scientific">Cylindrodendrum hubeiense</name>
    <dbReference type="NCBI Taxonomy" id="595255"/>
    <lineage>
        <taxon>Eukaryota</taxon>
        <taxon>Fungi</taxon>
        <taxon>Dikarya</taxon>
        <taxon>Ascomycota</taxon>
        <taxon>Pezizomycotina</taxon>
        <taxon>Sordariomycetes</taxon>
        <taxon>Hypocreomycetidae</taxon>
        <taxon>Hypocreales</taxon>
        <taxon>Nectriaceae</taxon>
        <taxon>Cylindrodendrum</taxon>
    </lineage>
</organism>
<dbReference type="AlphaFoldDB" id="A0A9P5LDW6"/>
<proteinExistence type="predicted"/>